<evidence type="ECO:0000259" key="3">
    <source>
        <dbReference type="Pfam" id="PF24564"/>
    </source>
</evidence>
<dbReference type="Pfam" id="PF24564">
    <property type="entry name" value="DUF7605"/>
    <property type="match status" value="1"/>
</dbReference>
<feature type="domain" description="DUF7605" evidence="3">
    <location>
        <begin position="698"/>
        <end position="876"/>
    </location>
</feature>
<evidence type="ECO:0008006" key="6">
    <source>
        <dbReference type="Google" id="ProtNLM"/>
    </source>
</evidence>
<feature type="compositionally biased region" description="Polar residues" evidence="1">
    <location>
        <begin position="84"/>
        <end position="94"/>
    </location>
</feature>
<gene>
    <name evidence="4" type="ORF">VTK73DRAFT_7882</name>
</gene>
<accession>A0ABR3XRC0</accession>
<feature type="compositionally biased region" description="Low complexity" evidence="1">
    <location>
        <begin position="124"/>
        <end position="146"/>
    </location>
</feature>
<feature type="compositionally biased region" description="Low complexity" evidence="1">
    <location>
        <begin position="1"/>
        <end position="14"/>
    </location>
</feature>
<dbReference type="InterPro" id="IPR045063">
    <property type="entry name" value="Dynamin_N"/>
</dbReference>
<organism evidence="4 5">
    <name type="scientific">Phialemonium thermophilum</name>
    <dbReference type="NCBI Taxonomy" id="223376"/>
    <lineage>
        <taxon>Eukaryota</taxon>
        <taxon>Fungi</taxon>
        <taxon>Dikarya</taxon>
        <taxon>Ascomycota</taxon>
        <taxon>Pezizomycotina</taxon>
        <taxon>Sordariomycetes</taxon>
        <taxon>Sordariomycetidae</taxon>
        <taxon>Cephalothecales</taxon>
        <taxon>Cephalothecaceae</taxon>
        <taxon>Phialemonium</taxon>
    </lineage>
</organism>
<dbReference type="Pfam" id="PF00350">
    <property type="entry name" value="Dynamin_N"/>
    <property type="match status" value="1"/>
</dbReference>
<feature type="compositionally biased region" description="Polar residues" evidence="1">
    <location>
        <begin position="59"/>
        <end position="75"/>
    </location>
</feature>
<dbReference type="Proteomes" id="UP001586593">
    <property type="component" value="Unassembled WGS sequence"/>
</dbReference>
<dbReference type="PANTHER" id="PTHR36681:SF3">
    <property type="entry name" value="NUCLEAR GTPASE, GERMINAL CENTER-ASSOCIATED, TANDEM DUPLICATE 3"/>
    <property type="match status" value="1"/>
</dbReference>
<dbReference type="PANTHER" id="PTHR36681">
    <property type="entry name" value="NUCLEAR GTPASE, GERMINAL CENTER-ASSOCIATED, TANDEM DUPLICATE 3"/>
    <property type="match status" value="1"/>
</dbReference>
<reference evidence="4 5" key="1">
    <citation type="journal article" date="2024" name="Commun. Biol.">
        <title>Comparative genomic analysis of thermophilic fungi reveals convergent evolutionary adaptations and gene losses.</title>
        <authorList>
            <person name="Steindorff A.S."/>
            <person name="Aguilar-Pontes M.V."/>
            <person name="Robinson A.J."/>
            <person name="Andreopoulos B."/>
            <person name="LaButti K."/>
            <person name="Kuo A."/>
            <person name="Mondo S."/>
            <person name="Riley R."/>
            <person name="Otillar R."/>
            <person name="Haridas S."/>
            <person name="Lipzen A."/>
            <person name="Grimwood J."/>
            <person name="Schmutz J."/>
            <person name="Clum A."/>
            <person name="Reid I.D."/>
            <person name="Moisan M.C."/>
            <person name="Butler G."/>
            <person name="Nguyen T.T.M."/>
            <person name="Dewar K."/>
            <person name="Conant G."/>
            <person name="Drula E."/>
            <person name="Henrissat B."/>
            <person name="Hansel C."/>
            <person name="Singer S."/>
            <person name="Hutchinson M.I."/>
            <person name="de Vries R.P."/>
            <person name="Natvig D.O."/>
            <person name="Powell A.J."/>
            <person name="Tsang A."/>
            <person name="Grigoriev I.V."/>
        </authorList>
    </citation>
    <scope>NUCLEOTIDE SEQUENCE [LARGE SCALE GENOMIC DNA]</scope>
    <source>
        <strain evidence="4 5">ATCC 24622</strain>
    </source>
</reference>
<dbReference type="EMBL" id="JAZHXJ010000053">
    <property type="protein sequence ID" value="KAL1878541.1"/>
    <property type="molecule type" value="Genomic_DNA"/>
</dbReference>
<sequence length="961" mass="106593">MSTSSLSTLGLPTPAASPLPTQSTPVASTPTPFRPAVTTPASPTPTLSTSSLSPPVWTPGTTLSHQTTGPDSNPGATPLAVQPRTPSAAQSSPLTPVRRPAPEQRPTASPEMPFPSTGHRESPLSRSSSSGEVAAAPPSAAASLPSPYDPRNETTPPHAFFAPALQQALRDGRSIAREAATAVARAQIAGDADLQRLQREAEALQNFRGSDTRTIAVLGDSGEGKSSLINSLLHAPGLAFTSDIGSACTSIATEYRQKRREQRAAFVVEVEYLSAGEIEEHIRELLWSYRRLYLPGVNASSTTEADYRTYERESEQAWSALEAAFRHKGSEFTPETAKDMSEGAQERLLRKLTEWASEIQWPRSPTGSGGVDGFWTATASTTQECVELTKKFMHDRYWPFTKIIRVFLSAQILKSGVVLTDLPGLHDTNLARVRVTQEYLLRCDHVLIVAKISRAITDQSLRSSLFMTLSRHVPTEWEEAGARRFNMAIVLTRTEDINLTAARAEFVGEGKRITPAVMDRLDDEIAAARQAGDRHRKKAAKRQQELLLVQARNHHVQEALRRTYAGETEGRALDVFCVSNKWYEKYGPKGNNRLVEASGIPSLRRFCQTIAADAQLAETLCFLRSRLSSLLNSLELWTANVLSQGGAGGSGQPFDCTAIYEKANSTRIEMLQLAANFRNSLAGCFDEQIMRYFAHRGRMWTEAAAAEGRQWMTWHHTQYNAWCGHDGEHRTANRNYVNWNAQIIWKMRTELEFQWDLLEEQAAAEFAATFNSASRILHSLKDKIREASGASPYTHALAESIDCKLGGLKYRLDCEQRGFLCELRARRRYTAEANCSSYILREMRPKYREAASQHGPGRMARQHKIVQGHIENDMLFHLLGSTLSAEMGQLMDGTQNALRLIIDEVFQGLMSDINMVFVNGSVPTQPIVRDEAATAGLREFAETVERLRERHEDVLETIEEL</sequence>
<comment type="caution">
    <text evidence="4">The sequence shown here is derived from an EMBL/GenBank/DDBJ whole genome shotgun (WGS) entry which is preliminary data.</text>
</comment>
<feature type="compositionally biased region" description="Polar residues" evidence="1">
    <location>
        <begin position="19"/>
        <end position="31"/>
    </location>
</feature>
<protein>
    <recommendedName>
        <fullName evidence="6">G domain-containing protein</fullName>
    </recommendedName>
</protein>
<evidence type="ECO:0000259" key="2">
    <source>
        <dbReference type="Pfam" id="PF00350"/>
    </source>
</evidence>
<proteinExistence type="predicted"/>
<dbReference type="SUPFAM" id="SSF52540">
    <property type="entry name" value="P-loop containing nucleoside triphosphate hydrolases"/>
    <property type="match status" value="1"/>
</dbReference>
<evidence type="ECO:0000256" key="1">
    <source>
        <dbReference type="SAM" id="MobiDB-lite"/>
    </source>
</evidence>
<dbReference type="InterPro" id="IPR027417">
    <property type="entry name" value="P-loop_NTPase"/>
</dbReference>
<dbReference type="InterPro" id="IPR056024">
    <property type="entry name" value="DUF7605"/>
</dbReference>
<evidence type="ECO:0000313" key="4">
    <source>
        <dbReference type="EMBL" id="KAL1878541.1"/>
    </source>
</evidence>
<keyword evidence="5" id="KW-1185">Reference proteome</keyword>
<dbReference type="Gene3D" id="3.40.50.300">
    <property type="entry name" value="P-loop containing nucleotide triphosphate hydrolases"/>
    <property type="match status" value="2"/>
</dbReference>
<name>A0ABR3XRC0_9PEZI</name>
<feature type="compositionally biased region" description="Low complexity" evidence="1">
    <location>
        <begin position="35"/>
        <end position="55"/>
    </location>
</feature>
<feature type="region of interest" description="Disordered" evidence="1">
    <location>
        <begin position="1"/>
        <end position="158"/>
    </location>
</feature>
<feature type="domain" description="Dynamin N-terminal" evidence="2">
    <location>
        <begin position="215"/>
        <end position="460"/>
    </location>
</feature>
<evidence type="ECO:0000313" key="5">
    <source>
        <dbReference type="Proteomes" id="UP001586593"/>
    </source>
</evidence>